<reference evidence="7 8" key="1">
    <citation type="submission" date="2021-04" db="EMBL/GenBank/DDBJ databases">
        <title>Genomics, taxonomy and metabolism of representatives of sulfur bacteria of the genus Thiothrix: Thiothrix fructosivorans QT, Thiothrix unzii A1T and three new species, Thiothrix subterranea sp. nov., Thiothrix litoralis sp. nov. and 'Candidatus Thiothrix anitrata' sp. nov.</title>
        <authorList>
            <person name="Ravin N.V."/>
            <person name="Smolyakov D."/>
            <person name="Rudenko T.S."/>
            <person name="Mardanov A.V."/>
            <person name="Beletsky A.V."/>
            <person name="Markov N.D."/>
            <person name="Fomenkov A.I."/>
            <person name="Roberts R.J."/>
            <person name="Karnachuk O.V."/>
            <person name="Novikov A."/>
            <person name="Grabovich M.Y."/>
        </authorList>
    </citation>
    <scope>NUCLEOTIDE SEQUENCE [LARGE SCALE GENOMIC DNA]</scope>
    <source>
        <strain evidence="7 8">AS</strain>
    </source>
</reference>
<feature type="active site" description="Nucleophile" evidence="4">
    <location>
        <position position="41"/>
    </location>
</feature>
<keyword evidence="3 4" id="KW-0443">Lipid metabolism</keyword>
<evidence type="ECO:0000256" key="3">
    <source>
        <dbReference type="ARBA" id="ARBA00023098"/>
    </source>
</evidence>
<evidence type="ECO:0000256" key="2">
    <source>
        <dbReference type="ARBA" id="ARBA00022963"/>
    </source>
</evidence>
<dbReference type="SUPFAM" id="SSF52151">
    <property type="entry name" value="FabD/lysophospholipase-like"/>
    <property type="match status" value="1"/>
</dbReference>
<comment type="caution">
    <text evidence="4">Lacks conserved residue(s) required for the propagation of feature annotation.</text>
</comment>
<feature type="short sequence motif" description="DGA/G" evidence="4">
    <location>
        <begin position="157"/>
        <end position="159"/>
    </location>
</feature>
<feature type="domain" description="PNPLA" evidence="6">
    <location>
        <begin position="8"/>
        <end position="170"/>
    </location>
</feature>
<dbReference type="InterPro" id="IPR016035">
    <property type="entry name" value="Acyl_Trfase/lysoPLipase"/>
</dbReference>
<dbReference type="NCBIfam" id="NF007623">
    <property type="entry name" value="PRK10279.1"/>
    <property type="match status" value="1"/>
</dbReference>
<evidence type="ECO:0000256" key="5">
    <source>
        <dbReference type="SAM" id="MobiDB-lite"/>
    </source>
</evidence>
<dbReference type="PANTHER" id="PTHR14226:SF76">
    <property type="entry name" value="NTE FAMILY PROTEIN RSSA"/>
    <property type="match status" value="1"/>
</dbReference>
<dbReference type="EMBL" id="CP072801">
    <property type="protein sequence ID" value="QTR45493.1"/>
    <property type="molecule type" value="Genomic_DNA"/>
</dbReference>
<feature type="short sequence motif" description="GXSXG" evidence="4">
    <location>
        <begin position="39"/>
        <end position="43"/>
    </location>
</feature>
<dbReference type="PANTHER" id="PTHR14226">
    <property type="entry name" value="NEUROPATHY TARGET ESTERASE/SWISS CHEESE D.MELANOGASTER"/>
    <property type="match status" value="1"/>
</dbReference>
<organism evidence="7 8">
    <name type="scientific">Thiothrix litoralis</name>
    <dbReference type="NCBI Taxonomy" id="2891210"/>
    <lineage>
        <taxon>Bacteria</taxon>
        <taxon>Pseudomonadati</taxon>
        <taxon>Pseudomonadota</taxon>
        <taxon>Gammaproteobacteria</taxon>
        <taxon>Thiotrichales</taxon>
        <taxon>Thiotrichaceae</taxon>
        <taxon>Thiothrix</taxon>
    </lineage>
</organism>
<name>A0ABX7WSM4_9GAMM</name>
<dbReference type="PROSITE" id="PS51635">
    <property type="entry name" value="PNPLA"/>
    <property type="match status" value="1"/>
</dbReference>
<protein>
    <submittedName>
        <fullName evidence="7">Patatin-like phospholipase RssA</fullName>
    </submittedName>
</protein>
<evidence type="ECO:0000256" key="1">
    <source>
        <dbReference type="ARBA" id="ARBA00022801"/>
    </source>
</evidence>
<keyword evidence="8" id="KW-1185">Reference proteome</keyword>
<accession>A0ABX7WSM4</accession>
<keyword evidence="1 4" id="KW-0378">Hydrolase</keyword>
<dbReference type="InterPro" id="IPR050301">
    <property type="entry name" value="NTE"/>
</dbReference>
<dbReference type="Proteomes" id="UP000672039">
    <property type="component" value="Chromosome"/>
</dbReference>
<dbReference type="Gene3D" id="3.40.1090.10">
    <property type="entry name" value="Cytosolic phospholipase A2 catalytic domain"/>
    <property type="match status" value="2"/>
</dbReference>
<evidence type="ECO:0000256" key="4">
    <source>
        <dbReference type="PROSITE-ProRule" id="PRU01161"/>
    </source>
</evidence>
<evidence type="ECO:0000259" key="6">
    <source>
        <dbReference type="PROSITE" id="PS51635"/>
    </source>
</evidence>
<dbReference type="Pfam" id="PF01734">
    <property type="entry name" value="Patatin"/>
    <property type="match status" value="1"/>
</dbReference>
<feature type="region of interest" description="Disordered" evidence="5">
    <location>
        <begin position="192"/>
        <end position="213"/>
    </location>
</feature>
<proteinExistence type="predicted"/>
<evidence type="ECO:0000313" key="7">
    <source>
        <dbReference type="EMBL" id="QTR45493.1"/>
    </source>
</evidence>
<dbReference type="RefSeq" id="WP_210221903.1">
    <property type="nucleotide sequence ID" value="NZ_CP072801.1"/>
</dbReference>
<sequence>MTHPRIGIALGSGSSRGWAHIGVLRALAERGIHPDIICGCSVGSIVGAAYAAGNLDKLESWVLSLNRMELVRFFELNPSLNGFVKRDKLQQFFHTHVCDASTQISELSRKFASVATDLENGREIWFNEGAVLDAVAASISLPGLFTPYQHGKRWLVDGGLVNPVPVSLCRALGADIIIAVNLNGNVARRYAHHTQHSKVEPKASKNGNGSKTDTLVESLTASLREYSSTLLPDSNKDKDTAPGLLDALAASINIMQDKITRSRMAGDPPEILLTPRLENIGLLEFHRAAEAIAEGRETVDRMQADINGLLNF</sequence>
<dbReference type="InterPro" id="IPR002641">
    <property type="entry name" value="PNPLA_dom"/>
</dbReference>
<keyword evidence="2 4" id="KW-0442">Lipid degradation</keyword>
<gene>
    <name evidence="7" type="primary">rssA</name>
    <name evidence="7" type="ORF">J9253_15995</name>
</gene>
<feature type="active site" description="Proton acceptor" evidence="4">
    <location>
        <position position="157"/>
    </location>
</feature>
<evidence type="ECO:0000313" key="8">
    <source>
        <dbReference type="Proteomes" id="UP000672039"/>
    </source>
</evidence>